<dbReference type="EMBL" id="SOFI01000003">
    <property type="protein sequence ID" value="TFB79904.1"/>
    <property type="molecule type" value="Genomic_DNA"/>
</dbReference>
<comment type="subcellular location">
    <subcellularLocation>
        <location evidence="1">Membrane</location>
        <topology evidence="1">Multi-pass membrane protein</topology>
    </subcellularLocation>
</comment>
<gene>
    <name evidence="8" type="ORF">E3N84_07510</name>
</gene>
<organism evidence="8 9">
    <name type="scientific">Terrimesophilobacter mesophilus</name>
    <dbReference type="NCBI Taxonomy" id="433647"/>
    <lineage>
        <taxon>Bacteria</taxon>
        <taxon>Bacillati</taxon>
        <taxon>Actinomycetota</taxon>
        <taxon>Actinomycetes</taxon>
        <taxon>Micrococcales</taxon>
        <taxon>Microbacteriaceae</taxon>
        <taxon>Terrimesophilobacter</taxon>
    </lineage>
</organism>
<keyword evidence="8" id="KW-0645">Protease</keyword>
<dbReference type="SUPFAM" id="SSF144091">
    <property type="entry name" value="Rhomboid-like"/>
    <property type="match status" value="1"/>
</dbReference>
<dbReference type="Proteomes" id="UP000298488">
    <property type="component" value="Unassembled WGS sequence"/>
</dbReference>
<dbReference type="Gene3D" id="1.20.1540.10">
    <property type="entry name" value="Rhomboid-like"/>
    <property type="match status" value="1"/>
</dbReference>
<evidence type="ECO:0000256" key="5">
    <source>
        <dbReference type="ARBA" id="ARBA00022989"/>
    </source>
</evidence>
<keyword evidence="3" id="KW-0812">Transmembrane</keyword>
<dbReference type="AlphaFoldDB" id="A0A4R8V9Q2"/>
<evidence type="ECO:0000256" key="2">
    <source>
        <dbReference type="ARBA" id="ARBA00009045"/>
    </source>
</evidence>
<proteinExistence type="inferred from homology"/>
<keyword evidence="6" id="KW-0472">Membrane</keyword>
<evidence type="ECO:0000313" key="8">
    <source>
        <dbReference type="EMBL" id="TFB79904.1"/>
    </source>
</evidence>
<keyword evidence="9" id="KW-1185">Reference proteome</keyword>
<dbReference type="OrthoDB" id="9807874at2"/>
<evidence type="ECO:0000256" key="1">
    <source>
        <dbReference type="ARBA" id="ARBA00004141"/>
    </source>
</evidence>
<evidence type="ECO:0000313" key="9">
    <source>
        <dbReference type="Proteomes" id="UP000298488"/>
    </source>
</evidence>
<comment type="similarity">
    <text evidence="2">Belongs to the peptidase S54 family.</text>
</comment>
<dbReference type="PANTHER" id="PTHR43731:SF14">
    <property type="entry name" value="PRESENILIN-ASSOCIATED RHOMBOID-LIKE PROTEIN, MITOCHONDRIAL"/>
    <property type="match status" value="1"/>
</dbReference>
<dbReference type="GO" id="GO:0004252">
    <property type="term" value="F:serine-type endopeptidase activity"/>
    <property type="evidence" value="ECO:0007669"/>
    <property type="project" value="InterPro"/>
</dbReference>
<name>A0A4R8V9Q2_9MICO</name>
<keyword evidence="4" id="KW-0378">Hydrolase</keyword>
<dbReference type="RefSeq" id="WP_104095772.1">
    <property type="nucleotide sequence ID" value="NZ_JACHBP010000001.1"/>
</dbReference>
<dbReference type="InterPro" id="IPR035952">
    <property type="entry name" value="Rhomboid-like_sf"/>
</dbReference>
<evidence type="ECO:0000259" key="7">
    <source>
        <dbReference type="Pfam" id="PF01694"/>
    </source>
</evidence>
<dbReference type="GO" id="GO:0006508">
    <property type="term" value="P:proteolysis"/>
    <property type="evidence" value="ECO:0007669"/>
    <property type="project" value="UniProtKB-KW"/>
</dbReference>
<dbReference type="PANTHER" id="PTHR43731">
    <property type="entry name" value="RHOMBOID PROTEASE"/>
    <property type="match status" value="1"/>
</dbReference>
<keyword evidence="5" id="KW-1133">Transmembrane helix</keyword>
<dbReference type="Pfam" id="PF01694">
    <property type="entry name" value="Rhomboid"/>
    <property type="match status" value="1"/>
</dbReference>
<evidence type="ECO:0000256" key="4">
    <source>
        <dbReference type="ARBA" id="ARBA00022801"/>
    </source>
</evidence>
<feature type="domain" description="Peptidase S54 rhomboid" evidence="7">
    <location>
        <begin position="111"/>
        <end position="244"/>
    </location>
</feature>
<dbReference type="InterPro" id="IPR050925">
    <property type="entry name" value="Rhomboid_protease_S54"/>
</dbReference>
<dbReference type="InterPro" id="IPR022764">
    <property type="entry name" value="Peptidase_S54_rhomboid_dom"/>
</dbReference>
<protein>
    <submittedName>
        <fullName evidence="8">Rhomboid family intramembrane serine protease</fullName>
    </submittedName>
</protein>
<evidence type="ECO:0000256" key="3">
    <source>
        <dbReference type="ARBA" id="ARBA00022692"/>
    </source>
</evidence>
<comment type="caution">
    <text evidence="8">The sequence shown here is derived from an EMBL/GenBank/DDBJ whole genome shotgun (WGS) entry which is preliminary data.</text>
</comment>
<reference evidence="8 9" key="1">
    <citation type="submission" date="2019-03" db="EMBL/GenBank/DDBJ databases">
        <title>Genomics of glacier-inhabiting Cryobacterium strains.</title>
        <authorList>
            <person name="Liu Q."/>
            <person name="Xin Y.-H."/>
        </authorList>
    </citation>
    <scope>NUCLEOTIDE SEQUENCE [LARGE SCALE GENOMIC DNA]</scope>
    <source>
        <strain evidence="8 9">CGMCC 1.10440</strain>
    </source>
</reference>
<sequence>MTDSSTTASDVCYRHPNRQSFVLCQRCGRTICADCQTPAAVGFHCPECMKEARQSAPRTRPAVVTAFRANSSTPVVTYSIIALCVVIYIAQLLSNGAVTAALFYHPFLTETQPWRMITSLFLHSPQTYLHIIFNMFSLFVIGPPLELALGRWRYLALYLLSGLGGSVAVLLLAPTTGVLGASGAIFGLLGAFFIIQRRLGGRNMQIIVVIGINLVIGFVIPNIAWQAHVGGLVVGGLVAFVLLRTRPTRKRNEQLVLLFSVFVGLVVLTVIGVMLLHNRLL</sequence>
<accession>A0A4R8V9Q2</accession>
<evidence type="ECO:0000256" key="6">
    <source>
        <dbReference type="ARBA" id="ARBA00023136"/>
    </source>
</evidence>
<dbReference type="GO" id="GO:0016020">
    <property type="term" value="C:membrane"/>
    <property type="evidence" value="ECO:0007669"/>
    <property type="project" value="UniProtKB-SubCell"/>
</dbReference>